<keyword evidence="6 11" id="KW-0812">Transmembrane</keyword>
<evidence type="ECO:0000256" key="7">
    <source>
        <dbReference type="ARBA" id="ARBA00022989"/>
    </source>
</evidence>
<dbReference type="AlphaFoldDB" id="A0AAF0IZM8"/>
<evidence type="ECO:0000256" key="6">
    <source>
        <dbReference type="ARBA" id="ARBA00022692"/>
    </source>
</evidence>
<dbReference type="InterPro" id="IPR037185">
    <property type="entry name" value="EmrE-like"/>
</dbReference>
<feature type="transmembrane region" description="Helical" evidence="11">
    <location>
        <begin position="675"/>
        <end position="697"/>
    </location>
</feature>
<evidence type="ECO:0000256" key="5">
    <source>
        <dbReference type="ARBA" id="ARBA00022643"/>
    </source>
</evidence>
<proteinExistence type="predicted"/>
<feature type="region of interest" description="Disordered" evidence="10">
    <location>
        <begin position="770"/>
        <end position="793"/>
    </location>
</feature>
<feature type="transmembrane region" description="Helical" evidence="11">
    <location>
        <begin position="704"/>
        <end position="724"/>
    </location>
</feature>
<feature type="transmembrane region" description="Helical" evidence="11">
    <location>
        <begin position="482"/>
        <end position="499"/>
    </location>
</feature>
<keyword evidence="5" id="KW-0288">FMN</keyword>
<dbReference type="GO" id="GO:0018580">
    <property type="term" value="F:nitronate monooxygenase activity"/>
    <property type="evidence" value="ECO:0007669"/>
    <property type="project" value="InterPro"/>
</dbReference>
<keyword evidence="2" id="KW-0813">Transport</keyword>
<dbReference type="Pfam" id="PF03060">
    <property type="entry name" value="NMO"/>
    <property type="match status" value="1"/>
</dbReference>
<evidence type="ECO:0000313" key="12">
    <source>
        <dbReference type="EMBL" id="WFD19180.1"/>
    </source>
</evidence>
<protein>
    <submittedName>
        <fullName evidence="12">GDP-mannose transporter into the lumen of the Golgi</fullName>
    </submittedName>
</protein>
<keyword evidence="13" id="KW-1185">Reference proteome</keyword>
<keyword evidence="4" id="KW-0285">Flavoprotein</keyword>
<evidence type="ECO:0000256" key="10">
    <source>
        <dbReference type="SAM" id="MobiDB-lite"/>
    </source>
</evidence>
<evidence type="ECO:0000256" key="2">
    <source>
        <dbReference type="ARBA" id="ARBA00022448"/>
    </source>
</evidence>
<feature type="transmembrane region" description="Helical" evidence="11">
    <location>
        <begin position="535"/>
        <end position="553"/>
    </location>
</feature>
<feature type="transmembrane region" description="Helical" evidence="11">
    <location>
        <begin position="604"/>
        <end position="622"/>
    </location>
</feature>
<evidence type="ECO:0000256" key="3">
    <source>
        <dbReference type="ARBA" id="ARBA00022597"/>
    </source>
</evidence>
<dbReference type="SUPFAM" id="SSF103481">
    <property type="entry name" value="Multidrug resistance efflux transporter EmrE"/>
    <property type="match status" value="1"/>
</dbReference>
<dbReference type="CDD" id="cd04730">
    <property type="entry name" value="NPD_like"/>
    <property type="match status" value="1"/>
</dbReference>
<dbReference type="InterPro" id="IPR013785">
    <property type="entry name" value="Aldolase_TIM"/>
</dbReference>
<name>A0AAF0IZM8_9BASI</name>
<dbReference type="Pfam" id="PF08449">
    <property type="entry name" value="UAA"/>
    <property type="match status" value="1"/>
</dbReference>
<evidence type="ECO:0000256" key="4">
    <source>
        <dbReference type="ARBA" id="ARBA00022630"/>
    </source>
</evidence>
<dbReference type="SUPFAM" id="SSF51412">
    <property type="entry name" value="Inosine monophosphate dehydrogenase (IMPDH)"/>
    <property type="match status" value="1"/>
</dbReference>
<feature type="transmembrane region" description="Helical" evidence="11">
    <location>
        <begin position="505"/>
        <end position="523"/>
    </location>
</feature>
<sequence length="793" mass="84344">MAGAAGGELASAITRGGGLGFVGAGYWDSAKLATEWTIVRKRLGSAPPRKRLPAGIGLLAWNLTKKHGSYDPSASATSPTIGLIDEALRAHPSAIMIAFGSPQEMTAWCHYIRERDHQVSGCDSPVTLLVMVNSVDEARAAVQDMGADVLVVQGHEAGGHGDAKAPPRDVLLSTILDNMASWGAKSPPVVSAGGISDGRAIASQLVLGADGVLVGTRFLLTPEATYSDAQKEKLLRAQGTDTVRSFAFDDARGTLDWPDNIDGRGLKSTTVDEYDAAAQGHQRPVPGQPERHARYVQALQDGDTERQIIWSGTGIGQVCTIQPAAEAVQQLHSATVHALKRAALRPAPMTVTASGSREHARPDDSGIELGNLRGASEPGVESDSAHAQLLNSDGARSSSRDLVQSASDAAGRSGAVAAVISYCVASISMTVINKFAVSGDKFTMNLLVLLCQCTVSVLIVLVAKHLGWIQIRELNMRDVKTWFPISTMLVIVIYTGSKALQHMDIPIYTIFKNLTIILIQAYGELIWFDGRITSMVFLSFVLMVASSVIAAWPDLATSVAPTLHRRALNAVGMYTGVPAPSAASSATAQASASVAQWPSLGTSGYFWMLLNCLVSATYVLVMRKRIKLTGFKDWDTMFFNNLLSIPVLLIMSLLVENWSKETFERNFPAERRTSLIIAVLLSGTGGVFISYTTAWCIRVTSSTTYSMVGALNKLPLALSGILFFGNPVTIYNSLGIAVGFVAGLVYAVGKNKQAEAARLANSAATGVAATRSGGGHISNPKGEIPTHNRERQD</sequence>
<dbReference type="GO" id="GO:0055085">
    <property type="term" value="P:transmembrane transport"/>
    <property type="evidence" value="ECO:0007669"/>
    <property type="project" value="InterPro"/>
</dbReference>
<dbReference type="NCBIfam" id="TIGR00803">
    <property type="entry name" value="nst"/>
    <property type="match status" value="1"/>
</dbReference>
<accession>A0AAF0IZM8</accession>
<feature type="compositionally biased region" description="Basic and acidic residues" evidence="10">
    <location>
        <begin position="784"/>
        <end position="793"/>
    </location>
</feature>
<reference evidence="12" key="1">
    <citation type="submission" date="2023-03" db="EMBL/GenBank/DDBJ databases">
        <title>Mating type loci evolution in Malassezia.</title>
        <authorList>
            <person name="Coelho M.A."/>
        </authorList>
    </citation>
    <scope>NUCLEOTIDE SEQUENCE</scope>
    <source>
        <strain evidence="12">CBS 10434</strain>
    </source>
</reference>
<dbReference type="PANTHER" id="PTHR32332">
    <property type="entry name" value="2-NITROPROPANE DIOXYGENASE"/>
    <property type="match status" value="1"/>
</dbReference>
<evidence type="ECO:0000256" key="9">
    <source>
        <dbReference type="ARBA" id="ARBA00023136"/>
    </source>
</evidence>
<feature type="transmembrane region" description="Helical" evidence="11">
    <location>
        <begin position="442"/>
        <end position="462"/>
    </location>
</feature>
<feature type="region of interest" description="Disordered" evidence="10">
    <location>
        <begin position="347"/>
        <end position="386"/>
    </location>
</feature>
<dbReference type="PANTHER" id="PTHR32332:SF31">
    <property type="entry name" value="2-NITROPROPANE DIOXYGENASE FAMILY, PUTATIVE (AFU_ORTHOLOGUE AFUA_2G09850)-RELATED"/>
    <property type="match status" value="1"/>
</dbReference>
<dbReference type="GO" id="GO:0016020">
    <property type="term" value="C:membrane"/>
    <property type="evidence" value="ECO:0007669"/>
    <property type="project" value="UniProtKB-SubCell"/>
</dbReference>
<evidence type="ECO:0000256" key="1">
    <source>
        <dbReference type="ARBA" id="ARBA00004141"/>
    </source>
</evidence>
<feature type="transmembrane region" description="Helical" evidence="11">
    <location>
        <begin position="730"/>
        <end position="749"/>
    </location>
</feature>
<keyword evidence="8" id="KW-0560">Oxidoreductase</keyword>
<dbReference type="Gene3D" id="3.20.20.70">
    <property type="entry name" value="Aldolase class I"/>
    <property type="match status" value="1"/>
</dbReference>
<dbReference type="InterPro" id="IPR004136">
    <property type="entry name" value="NMO"/>
</dbReference>
<keyword evidence="3" id="KW-0762">Sugar transport</keyword>
<evidence type="ECO:0000313" key="13">
    <source>
        <dbReference type="Proteomes" id="UP001220961"/>
    </source>
</evidence>
<evidence type="ECO:0000256" key="11">
    <source>
        <dbReference type="SAM" id="Phobius"/>
    </source>
</evidence>
<organism evidence="12 13">
    <name type="scientific">Malassezia caprae</name>
    <dbReference type="NCBI Taxonomy" id="1381934"/>
    <lineage>
        <taxon>Eukaryota</taxon>
        <taxon>Fungi</taxon>
        <taxon>Dikarya</taxon>
        <taxon>Basidiomycota</taxon>
        <taxon>Ustilaginomycotina</taxon>
        <taxon>Malasseziomycetes</taxon>
        <taxon>Malasseziales</taxon>
        <taxon>Malasseziaceae</taxon>
        <taxon>Malassezia</taxon>
    </lineage>
</organism>
<dbReference type="EMBL" id="CP119910">
    <property type="protein sequence ID" value="WFD19180.1"/>
    <property type="molecule type" value="Genomic_DNA"/>
</dbReference>
<keyword evidence="9 11" id="KW-0472">Membrane</keyword>
<dbReference type="InterPro" id="IPR013657">
    <property type="entry name" value="SCL35B1-4/HUT1"/>
</dbReference>
<comment type="subcellular location">
    <subcellularLocation>
        <location evidence="1">Membrane</location>
        <topology evidence="1">Multi-pass membrane protein</topology>
    </subcellularLocation>
</comment>
<keyword evidence="7 11" id="KW-1133">Transmembrane helix</keyword>
<evidence type="ECO:0000256" key="8">
    <source>
        <dbReference type="ARBA" id="ARBA00023002"/>
    </source>
</evidence>
<gene>
    <name evidence="12" type="primary">VRG4</name>
    <name evidence="12" type="ORF">MCAP1_001403</name>
</gene>
<dbReference type="Proteomes" id="UP001220961">
    <property type="component" value="Chromosome 3"/>
</dbReference>
<feature type="transmembrane region" description="Helical" evidence="11">
    <location>
        <begin position="634"/>
        <end position="655"/>
    </location>
</feature>